<evidence type="ECO:0000259" key="8">
    <source>
        <dbReference type="Pfam" id="PF19053"/>
    </source>
</evidence>
<feature type="transmembrane region" description="Helical" evidence="7">
    <location>
        <begin position="352"/>
        <end position="370"/>
    </location>
</feature>
<feature type="transmembrane region" description="Helical" evidence="7">
    <location>
        <begin position="190"/>
        <end position="211"/>
    </location>
</feature>
<keyword evidence="5 7" id="KW-1133">Transmembrane helix</keyword>
<evidence type="ECO:0000313" key="10">
    <source>
        <dbReference type="Proteomes" id="UP001204000"/>
    </source>
</evidence>
<dbReference type="Proteomes" id="UP001204000">
    <property type="component" value="Unassembled WGS sequence"/>
</dbReference>
<evidence type="ECO:0000313" key="9">
    <source>
        <dbReference type="EMBL" id="MCP1387823.1"/>
    </source>
</evidence>
<dbReference type="InterPro" id="IPR044049">
    <property type="entry name" value="EccD_transm"/>
</dbReference>
<feature type="transmembrane region" description="Helical" evidence="7">
    <location>
        <begin position="158"/>
        <end position="178"/>
    </location>
</feature>
<dbReference type="InterPro" id="IPR024962">
    <property type="entry name" value="YukD-like"/>
</dbReference>
<keyword evidence="3" id="KW-1003">Cell membrane</keyword>
<accession>A0ABT1G422</accession>
<dbReference type="Pfam" id="PF19053">
    <property type="entry name" value="EccD"/>
    <property type="match status" value="1"/>
</dbReference>
<dbReference type="InterPro" id="IPR006707">
    <property type="entry name" value="T7SS_EccD"/>
</dbReference>
<evidence type="ECO:0000256" key="4">
    <source>
        <dbReference type="ARBA" id="ARBA00022692"/>
    </source>
</evidence>
<feature type="transmembrane region" description="Helical" evidence="7">
    <location>
        <begin position="129"/>
        <end position="151"/>
    </location>
</feature>
<evidence type="ECO:0000256" key="2">
    <source>
        <dbReference type="ARBA" id="ARBA00006162"/>
    </source>
</evidence>
<keyword evidence="4 7" id="KW-0812">Transmembrane</keyword>
<dbReference type="Gene3D" id="3.10.20.90">
    <property type="entry name" value="Phosphatidylinositol 3-kinase Catalytic Subunit, Chain A, domain 1"/>
    <property type="match status" value="1"/>
</dbReference>
<feature type="transmembrane region" description="Helical" evidence="7">
    <location>
        <begin position="218"/>
        <end position="237"/>
    </location>
</feature>
<feature type="transmembrane region" description="Helical" evidence="7">
    <location>
        <begin position="297"/>
        <end position="319"/>
    </location>
</feature>
<comment type="caution">
    <text evidence="9">The sequence shown here is derived from an EMBL/GenBank/DDBJ whole genome shotgun (WGS) entry which is preliminary data.</text>
</comment>
<evidence type="ECO:0000256" key="3">
    <source>
        <dbReference type="ARBA" id="ARBA00022475"/>
    </source>
</evidence>
<evidence type="ECO:0000256" key="5">
    <source>
        <dbReference type="ARBA" id="ARBA00022989"/>
    </source>
</evidence>
<sequence>MVATSAYHVVRVTVRVSVVTLHRDIDVTLPTSSTLAEVLPELARLIDLPDIHRPWVASTAGGAPLDMHTPLHRLKLYDGCIVTLTPAEPAAPPVVRDAAESLRAAAEGAGEARGLAAAAGMAGAACAGLLTGAFTGLPAALAVGGLALVVIAMFTRSAAMFAPVPYVLGAAAGCWVAGLREEWLSAVDPAIGALVGAVAAVTVAGAGAILGLAGPAQVAFACTSGAVTACSAVGAWFPAVTAPAALGVLACVLAVMATPGVASRAAGLRIPRIPTAGEEFDTSDGYQADVDTRSARAVTIAGAMTAASAVCAVPALGVLGWRGGAWVLGFSLCTAGAVGLHALRHHYAVPRSALVGFALAAALAGVGAAARTPNPHPVAVAVAILAVLLVGSAPLWAPRLGELEPTTVVWFERAEMAAIIAVIPLAVHLTGTFAMIRGL</sequence>
<evidence type="ECO:0000256" key="7">
    <source>
        <dbReference type="SAM" id="Phobius"/>
    </source>
</evidence>
<organism evidence="9 10">
    <name type="scientific">Corynebacterium stercoris</name>
    <dbReference type="NCBI Taxonomy" id="2943490"/>
    <lineage>
        <taxon>Bacteria</taxon>
        <taxon>Bacillati</taxon>
        <taxon>Actinomycetota</taxon>
        <taxon>Actinomycetes</taxon>
        <taxon>Mycobacteriales</taxon>
        <taxon>Corynebacteriaceae</taxon>
        <taxon>Corynebacterium</taxon>
    </lineage>
</organism>
<keyword evidence="6 7" id="KW-0472">Membrane</keyword>
<feature type="transmembrane region" description="Helical" evidence="7">
    <location>
        <begin position="376"/>
        <end position="397"/>
    </location>
</feature>
<reference evidence="9" key="1">
    <citation type="submission" date="2022-05" db="EMBL/GenBank/DDBJ databases">
        <title>Corynebacterium sp. TA-R-1 sp. nov., isolated from human feces.</title>
        <authorList>
            <person name="Shamsuzzaman M."/>
            <person name="Dahal R.H."/>
        </authorList>
    </citation>
    <scope>NUCLEOTIDE SEQUENCE</scope>
    <source>
        <strain evidence="9">TA-R-1</strain>
    </source>
</reference>
<comment type="subcellular location">
    <subcellularLocation>
        <location evidence="1">Cell membrane</location>
        <topology evidence="1">Multi-pass membrane protein</topology>
    </subcellularLocation>
</comment>
<protein>
    <submittedName>
        <fullName evidence="9">Type VII secretion integral membrane protein EccD</fullName>
    </submittedName>
</protein>
<evidence type="ECO:0000256" key="6">
    <source>
        <dbReference type="ARBA" id="ARBA00023136"/>
    </source>
</evidence>
<gene>
    <name evidence="9" type="primary">eccD</name>
    <name evidence="9" type="ORF">M5J20_06410</name>
</gene>
<dbReference type="NCBIfam" id="TIGR03920">
    <property type="entry name" value="T7SS_EccD"/>
    <property type="match status" value="1"/>
</dbReference>
<feature type="transmembrane region" description="Helical" evidence="7">
    <location>
        <begin position="325"/>
        <end position="343"/>
    </location>
</feature>
<dbReference type="EMBL" id="JAMFTQ010000006">
    <property type="protein sequence ID" value="MCP1387823.1"/>
    <property type="molecule type" value="Genomic_DNA"/>
</dbReference>
<evidence type="ECO:0000256" key="1">
    <source>
        <dbReference type="ARBA" id="ARBA00004651"/>
    </source>
</evidence>
<feature type="domain" description="EccD-like transmembrane" evidence="8">
    <location>
        <begin position="114"/>
        <end position="439"/>
    </location>
</feature>
<proteinExistence type="inferred from homology"/>
<comment type="similarity">
    <text evidence="2">Belongs to the EccD/Snm4 family.</text>
</comment>
<dbReference type="Pfam" id="PF08817">
    <property type="entry name" value="YukD"/>
    <property type="match status" value="1"/>
</dbReference>
<feature type="transmembrane region" description="Helical" evidence="7">
    <location>
        <begin position="243"/>
        <end position="262"/>
    </location>
</feature>
<feature type="transmembrane region" description="Helical" evidence="7">
    <location>
        <begin position="417"/>
        <end position="436"/>
    </location>
</feature>
<name>A0ABT1G422_9CORY</name>
<keyword evidence="10" id="KW-1185">Reference proteome</keyword>